<keyword evidence="5" id="KW-1185">Reference proteome</keyword>
<dbReference type="Proteomes" id="UP000739180">
    <property type="component" value="Unassembled WGS sequence"/>
</dbReference>
<feature type="region of interest" description="Disordered" evidence="1">
    <location>
        <begin position="27"/>
        <end position="67"/>
    </location>
</feature>
<proteinExistence type="predicted"/>
<dbReference type="Gene3D" id="3.30.565.40">
    <property type="entry name" value="Fervidobacterium nodosum Rt17-B1 like"/>
    <property type="match status" value="1"/>
</dbReference>
<reference evidence="4 5" key="1">
    <citation type="submission" date="2019-05" db="EMBL/GenBank/DDBJ databases">
        <title>Genome of Alcanivorax gelatiniphagus, an oil degrading marine bacteria.</title>
        <authorList>
            <person name="Kwon K.K."/>
        </authorList>
    </citation>
    <scope>NUCLEOTIDE SEQUENCE [LARGE SCALE GENOMIC DNA]</scope>
    <source>
        <strain evidence="4 5">MEBiC 08158</strain>
    </source>
</reference>
<feature type="chain" id="PRO_5045738970" evidence="2">
    <location>
        <begin position="24"/>
        <end position="287"/>
    </location>
</feature>
<feature type="compositionally biased region" description="Polar residues" evidence="1">
    <location>
        <begin position="27"/>
        <end position="44"/>
    </location>
</feature>
<accession>A0ABY2XGU6</accession>
<dbReference type="Pfam" id="PF11738">
    <property type="entry name" value="DUF3298"/>
    <property type="match status" value="1"/>
</dbReference>
<dbReference type="Gene3D" id="3.90.640.20">
    <property type="entry name" value="Heat-shock cognate protein, ATPase"/>
    <property type="match status" value="1"/>
</dbReference>
<evidence type="ECO:0000256" key="2">
    <source>
        <dbReference type="SAM" id="SignalP"/>
    </source>
</evidence>
<organism evidence="4 5">
    <name type="scientific">Alloalcanivorax gelatiniphagus</name>
    <dbReference type="NCBI Taxonomy" id="1194167"/>
    <lineage>
        <taxon>Bacteria</taxon>
        <taxon>Pseudomonadati</taxon>
        <taxon>Pseudomonadota</taxon>
        <taxon>Gammaproteobacteria</taxon>
        <taxon>Oceanospirillales</taxon>
        <taxon>Alcanivoracaceae</taxon>
        <taxon>Alloalcanivorax</taxon>
    </lineage>
</organism>
<name>A0ABY2XGU6_9GAMM</name>
<evidence type="ECO:0000259" key="3">
    <source>
        <dbReference type="Pfam" id="PF11738"/>
    </source>
</evidence>
<dbReference type="PROSITE" id="PS51257">
    <property type="entry name" value="PROKAR_LIPOPROTEIN"/>
    <property type="match status" value="1"/>
</dbReference>
<comment type="caution">
    <text evidence="4">The sequence shown here is derived from an EMBL/GenBank/DDBJ whole genome shotgun (WGS) entry which is preliminary data.</text>
</comment>
<gene>
    <name evidence="4" type="ORF">FGS76_16445</name>
</gene>
<feature type="signal peptide" evidence="2">
    <location>
        <begin position="1"/>
        <end position="23"/>
    </location>
</feature>
<evidence type="ECO:0000256" key="1">
    <source>
        <dbReference type="SAM" id="MobiDB-lite"/>
    </source>
</evidence>
<protein>
    <submittedName>
        <fullName evidence="4">DUF3298 and DUF4163 domain-containing protein</fullName>
    </submittedName>
</protein>
<dbReference type="InterPro" id="IPR037126">
    <property type="entry name" value="PdaC/RsiV-like_sf"/>
</dbReference>
<evidence type="ECO:0000313" key="4">
    <source>
        <dbReference type="EMBL" id="TMW10899.1"/>
    </source>
</evidence>
<dbReference type="EMBL" id="VCQT01000045">
    <property type="protein sequence ID" value="TMW10899.1"/>
    <property type="molecule type" value="Genomic_DNA"/>
</dbReference>
<sequence>MMRRSGQPPLLIASALALALSLAACDNSNQAPPKQDAGTDSGTEQPAAPDSGTPAESSRPVPAKLDHQMETLERRPEGCDGDDCPKFEVRLQVYEGQPELNAAVRRQLASQLVVSGENPDSPDSLEAAAGQFLDTAAGLSGEDSHGWELSGDTKQLGRWKDLVTIAINTYEFTGGAHGLPVTRWLNWDLGENHAVPLGRLIEPGQEQAFWDAAERAHGRWVEKEAPSDSGFRDDWPFQQTDSYRLTRNGVLLHYNVYSIAPYAMGQPQLTVPWKDLEGVVRPRYRPH</sequence>
<dbReference type="RefSeq" id="WP_138773735.1">
    <property type="nucleotide sequence ID" value="NZ_JBHSSX010000194.1"/>
</dbReference>
<keyword evidence="2" id="KW-0732">Signal</keyword>
<feature type="domain" description="DUF3298" evidence="3">
    <location>
        <begin position="200"/>
        <end position="274"/>
    </location>
</feature>
<dbReference type="InterPro" id="IPR021729">
    <property type="entry name" value="DUF3298"/>
</dbReference>
<evidence type="ECO:0000313" key="5">
    <source>
        <dbReference type="Proteomes" id="UP000739180"/>
    </source>
</evidence>